<evidence type="ECO:0000259" key="4">
    <source>
        <dbReference type="PROSITE" id="PS51720"/>
    </source>
</evidence>
<feature type="domain" description="AIG1-type G" evidence="4">
    <location>
        <begin position="423"/>
        <end position="612"/>
    </location>
</feature>
<dbReference type="InterPro" id="IPR027417">
    <property type="entry name" value="P-loop_NTPase"/>
</dbReference>
<name>A0A3Q3CJR1_HAPBU</name>
<reference evidence="5" key="1">
    <citation type="submission" date="2025-08" db="UniProtKB">
        <authorList>
            <consortium name="Ensembl"/>
        </authorList>
    </citation>
    <scope>IDENTIFICATION</scope>
</reference>
<accession>A0A3Q3CJR1</accession>
<reference evidence="5" key="2">
    <citation type="submission" date="2025-09" db="UniProtKB">
        <authorList>
            <consortium name="Ensembl"/>
        </authorList>
    </citation>
    <scope>IDENTIFICATION</scope>
</reference>
<evidence type="ECO:0000256" key="1">
    <source>
        <dbReference type="ARBA" id="ARBA00008535"/>
    </source>
</evidence>
<dbReference type="GeneTree" id="ENSGT01120000271858"/>
<dbReference type="CDD" id="cd01852">
    <property type="entry name" value="AIG1"/>
    <property type="match status" value="2"/>
</dbReference>
<organism evidence="5 6">
    <name type="scientific">Haplochromis burtoni</name>
    <name type="common">Burton's mouthbrooder</name>
    <name type="synonym">Chromis burtoni</name>
    <dbReference type="NCBI Taxonomy" id="8153"/>
    <lineage>
        <taxon>Eukaryota</taxon>
        <taxon>Metazoa</taxon>
        <taxon>Chordata</taxon>
        <taxon>Craniata</taxon>
        <taxon>Vertebrata</taxon>
        <taxon>Euteleostomi</taxon>
        <taxon>Actinopterygii</taxon>
        <taxon>Neopterygii</taxon>
        <taxon>Teleostei</taxon>
        <taxon>Neoteleostei</taxon>
        <taxon>Acanthomorphata</taxon>
        <taxon>Ovalentaria</taxon>
        <taxon>Cichlomorphae</taxon>
        <taxon>Cichliformes</taxon>
        <taxon>Cichlidae</taxon>
        <taxon>African cichlids</taxon>
        <taxon>Pseudocrenilabrinae</taxon>
        <taxon>Haplochromini</taxon>
        <taxon>Haplochromis</taxon>
    </lineage>
</organism>
<dbReference type="Gene3D" id="3.40.50.300">
    <property type="entry name" value="P-loop containing nucleotide triphosphate hydrolases"/>
    <property type="match status" value="3"/>
</dbReference>
<dbReference type="Proteomes" id="UP000264840">
    <property type="component" value="Unplaced"/>
</dbReference>
<dbReference type="GO" id="GO:0005525">
    <property type="term" value="F:GTP binding"/>
    <property type="evidence" value="ECO:0007669"/>
    <property type="project" value="UniProtKB-KW"/>
</dbReference>
<evidence type="ECO:0000313" key="6">
    <source>
        <dbReference type="Proteomes" id="UP000264840"/>
    </source>
</evidence>
<sequence length="643" mass="71618">LQKQSFEMFREADLRIVLIGKTGVGKSASGNTILGEKAFKAAAGFSTVTSECQKKTGLFDGQKLAVVDTPGLFDNRKTEEQVKREISRCINLAAPGPHVFLVVIQANRLTEEEQKTVNIIQNMFGEQSACYTMALFTCGDNLEADGVTIENMINNNPIITDFISQCGGGYHVFNNRDKDPSQVRELLEKINTMIARNGGGYYTNEMFREAQRAMNKPEADLRIVLVGKTRVGKSAAGNSILLGKVFRSTSSFLTPQCQKETGLFEGQKLDVVDTPGLFDTKKTEEEVKEEISRSIPFTAPGPHVFLVVIQANRFTEEDQETVIIIQNMFGEQSACYTMALFTHGDDLEADGVTIEKMINDNPIISDFISQCGGGYHVFNNTVKNPSQVRKLLKKINTMTERNGGGYYTNEMFREAQRVINKPEADLRIVLVGKTRVGKSAAGNGILRRKVFRSTSSSSSVTSECQKETGQFEGKTVAVVDTPGLYKTKLTEEEISSCIFLAAPGPHVFLVVIQANRFTEEEQETVKIIKNMFGEQSACYTMALFTYGDNLERDEVTMENMIMIIHQCGGGYHVFNNRNKDPSEVRELLKKINTMTERNGGCCYTTRKFEEAEKAIKTEMEQLQKENPKMTKLLGGEVKCFRAT</sequence>
<evidence type="ECO:0000256" key="2">
    <source>
        <dbReference type="ARBA" id="ARBA00022741"/>
    </source>
</evidence>
<dbReference type="PANTHER" id="PTHR10903:SF186">
    <property type="entry name" value="GTPASE IMAP FAMILY MEMBER 4-LIKE-RELATED"/>
    <property type="match status" value="1"/>
</dbReference>
<dbReference type="FunFam" id="3.40.50.300:FF:000366">
    <property type="entry name" value="GTPase, IMAP family member 2"/>
    <property type="match status" value="3"/>
</dbReference>
<dbReference type="InterPro" id="IPR006703">
    <property type="entry name" value="G_AIG1"/>
</dbReference>
<protein>
    <recommendedName>
        <fullName evidence="4">AIG1-type G domain-containing protein</fullName>
    </recommendedName>
</protein>
<dbReference type="Ensembl" id="ENSHBUT00000009269.1">
    <property type="protein sequence ID" value="ENSHBUP00000024162.1"/>
    <property type="gene ID" value="ENSHBUG00000005397.1"/>
</dbReference>
<dbReference type="PROSITE" id="PS51720">
    <property type="entry name" value="G_AIG1"/>
    <property type="match status" value="3"/>
</dbReference>
<evidence type="ECO:0000313" key="5">
    <source>
        <dbReference type="Ensembl" id="ENSHBUP00000024162.1"/>
    </source>
</evidence>
<keyword evidence="2" id="KW-0547">Nucleotide-binding</keyword>
<evidence type="ECO:0000256" key="3">
    <source>
        <dbReference type="ARBA" id="ARBA00023134"/>
    </source>
</evidence>
<dbReference type="AlphaFoldDB" id="A0A3Q3CJR1"/>
<dbReference type="Pfam" id="PF04548">
    <property type="entry name" value="AIG1"/>
    <property type="match status" value="3"/>
</dbReference>
<dbReference type="PANTHER" id="PTHR10903">
    <property type="entry name" value="GTPASE, IMAP FAMILY MEMBER-RELATED"/>
    <property type="match status" value="1"/>
</dbReference>
<feature type="domain" description="AIG1-type G" evidence="4">
    <location>
        <begin position="11"/>
        <end position="211"/>
    </location>
</feature>
<proteinExistence type="inferred from homology"/>
<comment type="similarity">
    <text evidence="1">Belongs to the TRAFAC class TrmE-Era-EngA-EngB-Septin-like GTPase superfamily. AIG1/Toc34/Toc159-like paraseptin GTPase family. IAN subfamily.</text>
</comment>
<keyword evidence="6" id="KW-1185">Reference proteome</keyword>
<dbReference type="STRING" id="8153.ENSHBUP00000024162"/>
<dbReference type="InterPro" id="IPR045058">
    <property type="entry name" value="GIMA/IAN/Toc"/>
</dbReference>
<keyword evidence="3" id="KW-0342">GTP-binding</keyword>
<dbReference type="SUPFAM" id="SSF52540">
    <property type="entry name" value="P-loop containing nucleoside triphosphate hydrolases"/>
    <property type="match status" value="3"/>
</dbReference>
<feature type="domain" description="AIG1-type G" evidence="4">
    <location>
        <begin position="218"/>
        <end position="416"/>
    </location>
</feature>